<protein>
    <submittedName>
        <fullName evidence="1">DUF982 domain-containing protein</fullName>
    </submittedName>
</protein>
<name>A0ACD4CX35_9HYPH</name>
<gene>
    <name evidence="1" type="ORF">N8E88_04770</name>
</gene>
<reference evidence="1" key="1">
    <citation type="submission" date="2022-09" db="EMBL/GenBank/DDBJ databases">
        <title>Interaction between co-microsymbionts with complementary sets of symbiotic genes in legume-rhizobium systems.</title>
        <authorList>
            <person name="Safronova V."/>
            <person name="Sazanova A."/>
            <person name="Afonin A."/>
            <person name="Chirak E."/>
        </authorList>
    </citation>
    <scope>NUCLEOTIDE SEQUENCE</scope>
    <source>
        <strain evidence="1">A18/3m</strain>
    </source>
</reference>
<evidence type="ECO:0000313" key="2">
    <source>
        <dbReference type="Proteomes" id="UP001061991"/>
    </source>
</evidence>
<evidence type="ECO:0000313" key="1">
    <source>
        <dbReference type="EMBL" id="UXN58140.1"/>
    </source>
</evidence>
<keyword evidence="1" id="KW-0614">Plasmid</keyword>
<accession>A0ACD4CX35</accession>
<dbReference type="EMBL" id="CP104971">
    <property type="protein sequence ID" value="UXN58140.1"/>
    <property type="molecule type" value="Genomic_DNA"/>
</dbReference>
<keyword evidence="2" id="KW-1185">Reference proteome</keyword>
<geneLocation type="plasmid" evidence="1 2">
    <name>p_unnamed2</name>
</geneLocation>
<organism evidence="1 2">
    <name type="scientific">Phyllobacterium zundukense</name>
    <dbReference type="NCBI Taxonomy" id="1867719"/>
    <lineage>
        <taxon>Bacteria</taxon>
        <taxon>Pseudomonadati</taxon>
        <taxon>Pseudomonadota</taxon>
        <taxon>Alphaproteobacteria</taxon>
        <taxon>Hyphomicrobiales</taxon>
        <taxon>Phyllobacteriaceae</taxon>
        <taxon>Phyllobacterium</taxon>
    </lineage>
</organism>
<dbReference type="Proteomes" id="UP001061991">
    <property type="component" value="Plasmid p_unnamed2"/>
</dbReference>
<sequence>MPIKYNYTTRMLAVITNKLAAHVLCVWTWMPGARWELFLGILVGMFMKNHPFEPLLVFDSEVTPISSVEEALTLLLSKPNHDCAARIDAFEACISTLKRVVPAVVARDAFIDFTKLLHNHNLKPPSVRNELPGFGVE</sequence>
<proteinExistence type="predicted"/>